<gene>
    <name evidence="2" type="ORF">L202_05885</name>
</gene>
<evidence type="ECO:0000313" key="2">
    <source>
        <dbReference type="EMBL" id="ODN75899.1"/>
    </source>
</evidence>
<dbReference type="RefSeq" id="XP_018991430.1">
    <property type="nucleotide sequence ID" value="XM_019140279.1"/>
</dbReference>
<evidence type="ECO:0000313" key="3">
    <source>
        <dbReference type="Proteomes" id="UP000094065"/>
    </source>
</evidence>
<comment type="caution">
    <text evidence="2">The sequence shown here is derived from an EMBL/GenBank/DDBJ whole genome shotgun (WGS) entry which is preliminary data.</text>
</comment>
<dbReference type="STRING" id="1295533.A0A1E3HHS9"/>
<sequence>MSLRAQILAKALSAIPSQSFTRPALVGSLVALKPEIPDPEAVIDTIFGSGNVVPAKALVEAWEEEGLKSMRGTGEGQGRKGLEALLARRLEYSAGVGEHLVEAYANMATPDKTHTFPLPLNAVRTILSSLQTSMPPLYSPGTKQTSPKPQPINPSFPTLEDDSPLSRLSSTTPLPIPLLNPIPPLMHSLRIASEAIYHTTDAQATTLAKKGVVKRGYWNEPVGPGPEWYGERLGLGIVYLVAESHLLQPLPSPTASGNQVNLHLPAALASLRTNLVRYQKLAKAMENTEENVGDAMGFVDYVARSWQGLVKSRYW</sequence>
<name>A0A1E3HHS9_9TREE</name>
<evidence type="ECO:0000256" key="1">
    <source>
        <dbReference type="SAM" id="MobiDB-lite"/>
    </source>
</evidence>
<proteinExistence type="predicted"/>
<protein>
    <recommendedName>
        <fullName evidence="4">COQ9 domain-containing protein</fullName>
    </recommendedName>
</protein>
<reference evidence="2 3" key="1">
    <citation type="submission" date="2016-06" db="EMBL/GenBank/DDBJ databases">
        <title>Evolution of pathogenesis and genome organization in the Tremellales.</title>
        <authorList>
            <person name="Cuomo C."/>
            <person name="Litvintseva A."/>
            <person name="Heitman J."/>
            <person name="Chen Y."/>
            <person name="Sun S."/>
            <person name="Springer D."/>
            <person name="Dromer F."/>
            <person name="Young S."/>
            <person name="Zeng Q."/>
            <person name="Chapman S."/>
            <person name="Gujja S."/>
            <person name="Saif S."/>
            <person name="Birren B."/>
        </authorList>
    </citation>
    <scope>NUCLEOTIDE SEQUENCE [LARGE SCALE GENOMIC DNA]</scope>
    <source>
        <strain evidence="2 3">CBS 6039</strain>
    </source>
</reference>
<feature type="region of interest" description="Disordered" evidence="1">
    <location>
        <begin position="137"/>
        <end position="169"/>
    </location>
</feature>
<evidence type="ECO:0008006" key="4">
    <source>
        <dbReference type="Google" id="ProtNLM"/>
    </source>
</evidence>
<keyword evidence="3" id="KW-1185">Reference proteome</keyword>
<dbReference type="AlphaFoldDB" id="A0A1E3HHS9"/>
<dbReference type="EMBL" id="AWGJ01000009">
    <property type="protein sequence ID" value="ODN75899.1"/>
    <property type="molecule type" value="Genomic_DNA"/>
</dbReference>
<accession>A0A1E3HHS9</accession>
<dbReference type="Proteomes" id="UP000094065">
    <property type="component" value="Unassembled WGS sequence"/>
</dbReference>
<dbReference type="OrthoDB" id="619536at2759"/>
<organism evidence="2 3">
    <name type="scientific">Cryptococcus amylolentus CBS 6039</name>
    <dbReference type="NCBI Taxonomy" id="1295533"/>
    <lineage>
        <taxon>Eukaryota</taxon>
        <taxon>Fungi</taxon>
        <taxon>Dikarya</taxon>
        <taxon>Basidiomycota</taxon>
        <taxon>Agaricomycotina</taxon>
        <taxon>Tremellomycetes</taxon>
        <taxon>Tremellales</taxon>
        <taxon>Cryptococcaceae</taxon>
        <taxon>Cryptococcus</taxon>
    </lineage>
</organism>
<dbReference type="GeneID" id="30157194"/>